<organism evidence="1 2">
    <name type="scientific">Anthostomella pinea</name>
    <dbReference type="NCBI Taxonomy" id="933095"/>
    <lineage>
        <taxon>Eukaryota</taxon>
        <taxon>Fungi</taxon>
        <taxon>Dikarya</taxon>
        <taxon>Ascomycota</taxon>
        <taxon>Pezizomycotina</taxon>
        <taxon>Sordariomycetes</taxon>
        <taxon>Xylariomycetidae</taxon>
        <taxon>Xylariales</taxon>
        <taxon>Xylariaceae</taxon>
        <taxon>Anthostomella</taxon>
    </lineage>
</organism>
<sequence>MSKANAERMLRYFDHFSIIAMINECLQTPLESGTLWRCPLPSDLYDSFATGDLSQTYDRPDLTRDEETLVQLMSENFFKWYLEEDKDKLDNYHLVQADPITKFLDQATRQGKGEDVTKTTRKLLFKNDYKDEDVKKATSLWQKGTVMSDDFLGMLEATPGSQGLVTRMTKLDESRLEVLTNWKRNDALSINDIYQGMQKMRKGGPTQAAKAAAASVGIGGINNDFHTRSFIYIIYSQSGRILSLFNNEAEYRELLFVDGIAGKFKVLGYQKLQGFKDKQKIYSEGHYAVFWMVETGVEISDKAIKDNKKLLSDLKSEVKL</sequence>
<reference evidence="1" key="1">
    <citation type="submission" date="2023-10" db="EMBL/GenBank/DDBJ databases">
        <authorList>
            <person name="Hackl T."/>
        </authorList>
    </citation>
    <scope>NUCLEOTIDE SEQUENCE</scope>
</reference>
<dbReference type="AlphaFoldDB" id="A0AAI8YDP9"/>
<evidence type="ECO:0000313" key="2">
    <source>
        <dbReference type="Proteomes" id="UP001295740"/>
    </source>
</evidence>
<evidence type="ECO:0000313" key="1">
    <source>
        <dbReference type="EMBL" id="CAJ2500808.1"/>
    </source>
</evidence>
<keyword evidence="2" id="KW-1185">Reference proteome</keyword>
<gene>
    <name evidence="1" type="ORF">KHLLAP_LOCUS1276</name>
</gene>
<dbReference type="Proteomes" id="UP001295740">
    <property type="component" value="Unassembled WGS sequence"/>
</dbReference>
<comment type="caution">
    <text evidence="1">The sequence shown here is derived from an EMBL/GenBank/DDBJ whole genome shotgun (WGS) entry which is preliminary data.</text>
</comment>
<proteinExistence type="predicted"/>
<name>A0AAI8YDP9_9PEZI</name>
<accession>A0AAI8YDP9</accession>
<dbReference type="EMBL" id="CAUWAG010000003">
    <property type="protein sequence ID" value="CAJ2500808.1"/>
    <property type="molecule type" value="Genomic_DNA"/>
</dbReference>
<protein>
    <submittedName>
        <fullName evidence="1">Uu.00g036610.m01.CDS01</fullName>
    </submittedName>
</protein>